<dbReference type="Pfam" id="PF02931">
    <property type="entry name" value="Neur_chan_LBD"/>
    <property type="match status" value="1"/>
</dbReference>
<dbReference type="CDD" id="cd19051">
    <property type="entry name" value="LGIC_TM_cation"/>
    <property type="match status" value="1"/>
</dbReference>
<keyword evidence="5" id="KW-0813">Transport</keyword>
<evidence type="ECO:0000256" key="2">
    <source>
        <dbReference type="ARBA" id="ARBA00022692"/>
    </source>
</evidence>
<feature type="transmembrane region" description="Helical" evidence="5">
    <location>
        <begin position="228"/>
        <end position="247"/>
    </location>
</feature>
<dbReference type="Proteomes" id="UP000828390">
    <property type="component" value="Unassembled WGS sequence"/>
</dbReference>
<keyword evidence="4 5" id="KW-0472">Membrane</keyword>
<dbReference type="CDD" id="cd18989">
    <property type="entry name" value="LGIC_ECD_cation"/>
    <property type="match status" value="1"/>
</dbReference>
<evidence type="ECO:0000313" key="9">
    <source>
        <dbReference type="EMBL" id="KAH3711546.1"/>
    </source>
</evidence>
<evidence type="ECO:0000256" key="4">
    <source>
        <dbReference type="ARBA" id="ARBA00023136"/>
    </source>
</evidence>
<evidence type="ECO:0000313" key="10">
    <source>
        <dbReference type="Proteomes" id="UP000828390"/>
    </source>
</evidence>
<sequence length="418" mass="48064">MNIMWILCVIVMVLRSFQVEGNMSRLYTHMTNGYNKLLLPVTDHQTQVNVSIRPFLVSINSFDEIKSEIALTWLFSLEWTEERMSWNPVEFNNITSFVLPASEIWYPRILLQQSAGSIQEVGTSEHSLRIFHNGTVHWLTGNVFEIVCSVDVTFFPFDKQMCNISLIYPAYGLSELVLAPVSSIVDITMLAKNSQWAFIKGNIFSNGYDGQTPYLKIELHLGRRNEFYVVYIIIPVTLLGAINNFVFLLPANSGERSSVAITVFLSFVVYFEIMNTTIPQSSSPVAYIYYYLMFLLMYSCIVFFFCIMALRIHDRKGSVSSCLQKLVQWYRKRSCCQRKRPVSQSDDSLVKIPPVSEENDDTKQHDTRYQSDCKKKSEESEITWSDVGDLFDEVSAKTLNLIFWAFSISTLVQLYNNG</sequence>
<comment type="similarity">
    <text evidence="5">Belongs to the ligand-gated ion channel (TC 1.A.9) family.</text>
</comment>
<protein>
    <submittedName>
        <fullName evidence="9">Uncharacterized protein</fullName>
    </submittedName>
</protein>
<evidence type="ECO:0000256" key="6">
    <source>
        <dbReference type="SAM" id="MobiDB-lite"/>
    </source>
</evidence>
<organism evidence="9 10">
    <name type="scientific">Dreissena polymorpha</name>
    <name type="common">Zebra mussel</name>
    <name type="synonym">Mytilus polymorpha</name>
    <dbReference type="NCBI Taxonomy" id="45954"/>
    <lineage>
        <taxon>Eukaryota</taxon>
        <taxon>Metazoa</taxon>
        <taxon>Spiralia</taxon>
        <taxon>Lophotrochozoa</taxon>
        <taxon>Mollusca</taxon>
        <taxon>Bivalvia</taxon>
        <taxon>Autobranchia</taxon>
        <taxon>Heteroconchia</taxon>
        <taxon>Euheterodonta</taxon>
        <taxon>Imparidentia</taxon>
        <taxon>Neoheterodontei</taxon>
        <taxon>Myida</taxon>
        <taxon>Dreissenoidea</taxon>
        <taxon>Dreissenidae</taxon>
        <taxon>Dreissena</taxon>
    </lineage>
</organism>
<dbReference type="AlphaFoldDB" id="A0A9D3Z6C2"/>
<name>A0A9D3Z6C2_DREPO</name>
<dbReference type="Gene3D" id="2.70.170.10">
    <property type="entry name" value="Neurotransmitter-gated ion-channel ligand-binding domain"/>
    <property type="match status" value="1"/>
</dbReference>
<dbReference type="GO" id="GO:0004888">
    <property type="term" value="F:transmembrane signaling receptor activity"/>
    <property type="evidence" value="ECO:0007669"/>
    <property type="project" value="InterPro"/>
</dbReference>
<dbReference type="InterPro" id="IPR036734">
    <property type="entry name" value="Neur_chan_lig-bd_sf"/>
</dbReference>
<keyword evidence="5" id="KW-0732">Signal</keyword>
<dbReference type="PANTHER" id="PTHR18945">
    <property type="entry name" value="NEUROTRANSMITTER GATED ION CHANNEL"/>
    <property type="match status" value="1"/>
</dbReference>
<dbReference type="FunFam" id="2.70.170.10:FF:000028">
    <property type="entry name" value="AcetylCholine Receptor"/>
    <property type="match status" value="1"/>
</dbReference>
<feature type="signal peptide" evidence="5">
    <location>
        <begin position="1"/>
        <end position="21"/>
    </location>
</feature>
<dbReference type="SUPFAM" id="SSF90112">
    <property type="entry name" value="Neurotransmitter-gated ion-channel transmembrane pore"/>
    <property type="match status" value="1"/>
</dbReference>
<keyword evidence="5" id="KW-0406">Ion transport</keyword>
<keyword evidence="3 5" id="KW-1133">Transmembrane helix</keyword>
<keyword evidence="2 5" id="KW-0812">Transmembrane</keyword>
<dbReference type="InterPro" id="IPR006029">
    <property type="entry name" value="Neurotrans-gated_channel_TM"/>
</dbReference>
<evidence type="ECO:0000259" key="8">
    <source>
        <dbReference type="Pfam" id="PF02932"/>
    </source>
</evidence>
<feature type="transmembrane region" description="Helical" evidence="5">
    <location>
        <begin position="259"/>
        <end position="276"/>
    </location>
</feature>
<reference evidence="9" key="2">
    <citation type="submission" date="2020-11" db="EMBL/GenBank/DDBJ databases">
        <authorList>
            <person name="McCartney M.A."/>
            <person name="Auch B."/>
            <person name="Kono T."/>
            <person name="Mallez S."/>
            <person name="Becker A."/>
            <person name="Gohl D.M."/>
            <person name="Silverstein K.A.T."/>
            <person name="Koren S."/>
            <person name="Bechman K.B."/>
            <person name="Herman A."/>
            <person name="Abrahante J.E."/>
            <person name="Garbe J."/>
        </authorList>
    </citation>
    <scope>NUCLEOTIDE SEQUENCE</scope>
    <source>
        <strain evidence="9">Duluth1</strain>
        <tissue evidence="9">Whole animal</tissue>
    </source>
</reference>
<evidence type="ECO:0000259" key="7">
    <source>
        <dbReference type="Pfam" id="PF02931"/>
    </source>
</evidence>
<dbReference type="Pfam" id="PF02932">
    <property type="entry name" value="Neur_chan_memb"/>
    <property type="match status" value="1"/>
</dbReference>
<reference evidence="9" key="1">
    <citation type="journal article" date="2019" name="bioRxiv">
        <title>The Genome of the Zebra Mussel, Dreissena polymorpha: A Resource for Invasive Species Research.</title>
        <authorList>
            <person name="McCartney M.A."/>
            <person name="Auch B."/>
            <person name="Kono T."/>
            <person name="Mallez S."/>
            <person name="Zhang Y."/>
            <person name="Obille A."/>
            <person name="Becker A."/>
            <person name="Abrahante J.E."/>
            <person name="Garbe J."/>
            <person name="Badalamenti J.P."/>
            <person name="Herman A."/>
            <person name="Mangelson H."/>
            <person name="Liachko I."/>
            <person name="Sullivan S."/>
            <person name="Sone E.D."/>
            <person name="Koren S."/>
            <person name="Silverstein K.A.T."/>
            <person name="Beckman K.B."/>
            <person name="Gohl D.M."/>
        </authorList>
    </citation>
    <scope>NUCLEOTIDE SEQUENCE</scope>
    <source>
        <strain evidence="9">Duluth1</strain>
        <tissue evidence="9">Whole animal</tissue>
    </source>
</reference>
<feature type="transmembrane region" description="Helical" evidence="5">
    <location>
        <begin position="288"/>
        <end position="310"/>
    </location>
</feature>
<feature type="domain" description="Neurotransmitter-gated ion-channel ligand-binding" evidence="7">
    <location>
        <begin position="24"/>
        <end position="224"/>
    </location>
</feature>
<comment type="subcellular location">
    <subcellularLocation>
        <location evidence="1">Membrane</location>
        <topology evidence="1">Multi-pass membrane protein</topology>
    </subcellularLocation>
</comment>
<dbReference type="InterPro" id="IPR006202">
    <property type="entry name" value="Neur_chan_lig-bd"/>
</dbReference>
<evidence type="ECO:0000256" key="3">
    <source>
        <dbReference type="ARBA" id="ARBA00022989"/>
    </source>
</evidence>
<keyword evidence="5" id="KW-0407">Ion channel</keyword>
<dbReference type="EMBL" id="JAIWYP010000014">
    <property type="protein sequence ID" value="KAH3711546.1"/>
    <property type="molecule type" value="Genomic_DNA"/>
</dbReference>
<evidence type="ECO:0000256" key="5">
    <source>
        <dbReference type="RuleBase" id="RU000687"/>
    </source>
</evidence>
<dbReference type="PROSITE" id="PS00236">
    <property type="entry name" value="NEUROTR_ION_CHANNEL"/>
    <property type="match status" value="1"/>
</dbReference>
<dbReference type="GO" id="GO:0005230">
    <property type="term" value="F:extracellular ligand-gated monoatomic ion channel activity"/>
    <property type="evidence" value="ECO:0007669"/>
    <property type="project" value="InterPro"/>
</dbReference>
<evidence type="ECO:0000256" key="1">
    <source>
        <dbReference type="ARBA" id="ARBA00004141"/>
    </source>
</evidence>
<keyword evidence="10" id="KW-1185">Reference proteome</keyword>
<feature type="chain" id="PRO_5039755752" evidence="5">
    <location>
        <begin position="22"/>
        <end position="418"/>
    </location>
</feature>
<comment type="caution">
    <text evidence="5">Lacks conserved residue(s) required for the propagation of feature annotation.</text>
</comment>
<dbReference type="InterPro" id="IPR018000">
    <property type="entry name" value="Neurotransmitter_ion_chnl_CS"/>
</dbReference>
<dbReference type="PRINTS" id="PR00252">
    <property type="entry name" value="NRIONCHANNEL"/>
</dbReference>
<accession>A0A9D3Z6C2</accession>
<dbReference type="InterPro" id="IPR038050">
    <property type="entry name" value="Neuro_actylchol_rec"/>
</dbReference>
<dbReference type="Gene3D" id="1.20.58.390">
    <property type="entry name" value="Neurotransmitter-gated ion-channel transmembrane domain"/>
    <property type="match status" value="1"/>
</dbReference>
<comment type="caution">
    <text evidence="9">The sequence shown here is derived from an EMBL/GenBank/DDBJ whole genome shotgun (WGS) entry which is preliminary data.</text>
</comment>
<dbReference type="GO" id="GO:0016020">
    <property type="term" value="C:membrane"/>
    <property type="evidence" value="ECO:0007669"/>
    <property type="project" value="UniProtKB-SubCell"/>
</dbReference>
<feature type="compositionally biased region" description="Basic and acidic residues" evidence="6">
    <location>
        <begin position="361"/>
        <end position="374"/>
    </location>
</feature>
<gene>
    <name evidence="9" type="ORF">DPMN_071215</name>
</gene>
<dbReference type="InterPro" id="IPR006201">
    <property type="entry name" value="Neur_channel"/>
</dbReference>
<dbReference type="InterPro" id="IPR036719">
    <property type="entry name" value="Neuro-gated_channel_TM_sf"/>
</dbReference>
<feature type="domain" description="Neurotransmitter-gated ion-channel transmembrane" evidence="8">
    <location>
        <begin position="232"/>
        <end position="379"/>
    </location>
</feature>
<dbReference type="SUPFAM" id="SSF63712">
    <property type="entry name" value="Nicotinic receptor ligand binding domain-like"/>
    <property type="match status" value="1"/>
</dbReference>
<feature type="region of interest" description="Disordered" evidence="6">
    <location>
        <begin position="345"/>
        <end position="374"/>
    </location>
</feature>
<proteinExistence type="inferred from homology"/>